<evidence type="ECO:0000256" key="15">
    <source>
        <dbReference type="PROSITE-ProRule" id="PRU00169"/>
    </source>
</evidence>
<dbReference type="InterPro" id="IPR001789">
    <property type="entry name" value="Sig_transdc_resp-reg_receiver"/>
</dbReference>
<feature type="modified residue" description="4-aspartylphosphate" evidence="15">
    <location>
        <position position="372"/>
    </location>
</feature>
<dbReference type="PROSITE" id="PS50110">
    <property type="entry name" value="RESPONSE_REGULATORY"/>
    <property type="match status" value="1"/>
</dbReference>
<evidence type="ECO:0000256" key="13">
    <source>
        <dbReference type="ARBA" id="ARBA00023136"/>
    </source>
</evidence>
<protein>
    <recommendedName>
        <fullName evidence="3">histidine kinase</fullName>
        <ecNumber evidence="3">2.7.13.3</ecNumber>
    </recommendedName>
</protein>
<dbReference type="EC" id="2.7.13.3" evidence="3"/>
<evidence type="ECO:0000256" key="7">
    <source>
        <dbReference type="ARBA" id="ARBA00022679"/>
    </source>
</evidence>
<dbReference type="CDD" id="cd16922">
    <property type="entry name" value="HATPase_EvgS-ArcB-TorS-like"/>
    <property type="match status" value="1"/>
</dbReference>
<evidence type="ECO:0000256" key="1">
    <source>
        <dbReference type="ARBA" id="ARBA00000085"/>
    </source>
</evidence>
<dbReference type="PANTHER" id="PTHR43047">
    <property type="entry name" value="TWO-COMPONENT HISTIDINE PROTEIN KINASE"/>
    <property type="match status" value="1"/>
</dbReference>
<dbReference type="SMART" id="SM00387">
    <property type="entry name" value="HATPase_c"/>
    <property type="match status" value="1"/>
</dbReference>
<evidence type="ECO:0000256" key="8">
    <source>
        <dbReference type="ARBA" id="ARBA00022692"/>
    </source>
</evidence>
<dbReference type="InterPro" id="IPR036890">
    <property type="entry name" value="HATPase_C_sf"/>
</dbReference>
<evidence type="ECO:0000313" key="20">
    <source>
        <dbReference type="Proteomes" id="UP001521137"/>
    </source>
</evidence>
<evidence type="ECO:0000256" key="14">
    <source>
        <dbReference type="PROSITE-ProRule" id="PRU00110"/>
    </source>
</evidence>
<evidence type="ECO:0000256" key="11">
    <source>
        <dbReference type="ARBA" id="ARBA00022989"/>
    </source>
</evidence>
<comment type="subcellular location">
    <subcellularLocation>
        <location evidence="2">Cell inner membrane</location>
        <topology evidence="2">Multi-pass membrane protein</topology>
    </subcellularLocation>
</comment>
<dbReference type="Proteomes" id="UP001521137">
    <property type="component" value="Unassembled WGS sequence"/>
</dbReference>
<keyword evidence="12" id="KW-0902">Two-component regulatory system</keyword>
<evidence type="ECO:0000256" key="3">
    <source>
        <dbReference type="ARBA" id="ARBA00012438"/>
    </source>
</evidence>
<keyword evidence="7" id="KW-0808">Transferase</keyword>
<proteinExistence type="predicted"/>
<dbReference type="SUPFAM" id="SSF47226">
    <property type="entry name" value="Histidine-containing phosphotransfer domain, HPT domain"/>
    <property type="match status" value="1"/>
</dbReference>
<dbReference type="PROSITE" id="PS50894">
    <property type="entry name" value="HPT"/>
    <property type="match status" value="1"/>
</dbReference>
<reference evidence="19 20" key="1">
    <citation type="submission" date="2022-01" db="EMBL/GenBank/DDBJ databases">
        <title>Paraglaciecola sp. G1-23.</title>
        <authorList>
            <person name="Jin M.S."/>
            <person name="Han D.M."/>
            <person name="Kim H.M."/>
            <person name="Jeon C.O."/>
        </authorList>
    </citation>
    <scope>NUCLEOTIDE SEQUENCE [LARGE SCALE GENOMIC DNA]</scope>
    <source>
        <strain evidence="19 20">G1-23</strain>
    </source>
</reference>
<evidence type="ECO:0000259" key="17">
    <source>
        <dbReference type="PROSITE" id="PS50110"/>
    </source>
</evidence>
<keyword evidence="4" id="KW-1003">Cell membrane</keyword>
<accession>A0ABS9D6M7</accession>
<feature type="modified residue" description="Phosphohistidine" evidence="14">
    <location>
        <position position="492"/>
    </location>
</feature>
<dbReference type="Gene3D" id="1.20.120.160">
    <property type="entry name" value="HPT domain"/>
    <property type="match status" value="1"/>
</dbReference>
<dbReference type="SUPFAM" id="SSF55874">
    <property type="entry name" value="ATPase domain of HSP90 chaperone/DNA topoisomerase II/histidine kinase"/>
    <property type="match status" value="1"/>
</dbReference>
<evidence type="ECO:0000256" key="9">
    <source>
        <dbReference type="ARBA" id="ARBA00022777"/>
    </source>
</evidence>
<dbReference type="InterPro" id="IPR036097">
    <property type="entry name" value="HisK_dim/P_sf"/>
</dbReference>
<dbReference type="GO" id="GO:0005524">
    <property type="term" value="F:ATP binding"/>
    <property type="evidence" value="ECO:0007669"/>
    <property type="project" value="UniProtKB-KW"/>
</dbReference>
<evidence type="ECO:0000256" key="10">
    <source>
        <dbReference type="ARBA" id="ARBA00022840"/>
    </source>
</evidence>
<dbReference type="Gene3D" id="1.10.287.130">
    <property type="match status" value="1"/>
</dbReference>
<keyword evidence="11" id="KW-1133">Transmembrane helix</keyword>
<dbReference type="Pfam" id="PF00512">
    <property type="entry name" value="HisKA"/>
    <property type="match status" value="1"/>
</dbReference>
<feature type="domain" description="HPt" evidence="18">
    <location>
        <begin position="453"/>
        <end position="550"/>
    </location>
</feature>
<dbReference type="InterPro" id="IPR003661">
    <property type="entry name" value="HisK_dim/P_dom"/>
</dbReference>
<keyword evidence="8" id="KW-0812">Transmembrane</keyword>
<keyword evidence="9" id="KW-0418">Kinase</keyword>
<dbReference type="SMART" id="SM00388">
    <property type="entry name" value="HisKA"/>
    <property type="match status" value="1"/>
</dbReference>
<keyword evidence="5" id="KW-0997">Cell inner membrane</keyword>
<dbReference type="InterPro" id="IPR036641">
    <property type="entry name" value="HPT_dom_sf"/>
</dbReference>
<keyword evidence="10 19" id="KW-0067">ATP-binding</keyword>
<evidence type="ECO:0000256" key="12">
    <source>
        <dbReference type="ARBA" id="ARBA00023012"/>
    </source>
</evidence>
<dbReference type="InterPro" id="IPR005467">
    <property type="entry name" value="His_kinase_dom"/>
</dbReference>
<evidence type="ECO:0000256" key="5">
    <source>
        <dbReference type="ARBA" id="ARBA00022519"/>
    </source>
</evidence>
<gene>
    <name evidence="19" type="ORF">L0668_06210</name>
</gene>
<keyword evidence="10 19" id="KW-0547">Nucleotide-binding</keyword>
<dbReference type="SMART" id="SM00448">
    <property type="entry name" value="REC"/>
    <property type="match status" value="1"/>
</dbReference>
<dbReference type="Pfam" id="PF01627">
    <property type="entry name" value="Hpt"/>
    <property type="match status" value="1"/>
</dbReference>
<dbReference type="EMBL" id="JAKGAS010000002">
    <property type="protein sequence ID" value="MCF2947693.1"/>
    <property type="molecule type" value="Genomic_DNA"/>
</dbReference>
<feature type="domain" description="Histidine kinase" evidence="16">
    <location>
        <begin position="76"/>
        <end position="295"/>
    </location>
</feature>
<dbReference type="PANTHER" id="PTHR43047:SF72">
    <property type="entry name" value="OSMOSENSING HISTIDINE PROTEIN KINASE SLN1"/>
    <property type="match status" value="1"/>
</dbReference>
<dbReference type="InterPro" id="IPR011006">
    <property type="entry name" value="CheY-like_superfamily"/>
</dbReference>
<feature type="domain" description="Response regulatory" evidence="17">
    <location>
        <begin position="323"/>
        <end position="437"/>
    </location>
</feature>
<keyword evidence="13" id="KW-0472">Membrane</keyword>
<comment type="catalytic activity">
    <reaction evidence="1">
        <text>ATP + protein L-histidine = ADP + protein N-phospho-L-histidine.</text>
        <dbReference type="EC" id="2.7.13.3"/>
    </reaction>
</comment>
<dbReference type="PROSITE" id="PS50109">
    <property type="entry name" value="HIS_KIN"/>
    <property type="match status" value="1"/>
</dbReference>
<dbReference type="SUPFAM" id="SSF47384">
    <property type="entry name" value="Homodimeric domain of signal transducing histidine kinase"/>
    <property type="match status" value="1"/>
</dbReference>
<organism evidence="19 20">
    <name type="scientific">Paraglaciecola algarum</name>
    <dbReference type="NCBI Taxonomy" id="3050085"/>
    <lineage>
        <taxon>Bacteria</taxon>
        <taxon>Pseudomonadati</taxon>
        <taxon>Pseudomonadota</taxon>
        <taxon>Gammaproteobacteria</taxon>
        <taxon>Alteromonadales</taxon>
        <taxon>Alteromonadaceae</taxon>
        <taxon>Paraglaciecola</taxon>
    </lineage>
</organism>
<comment type="caution">
    <text evidence="19">The sequence shown here is derived from an EMBL/GenBank/DDBJ whole genome shotgun (WGS) entry which is preliminary data.</text>
</comment>
<dbReference type="CDD" id="cd00082">
    <property type="entry name" value="HisKA"/>
    <property type="match status" value="1"/>
</dbReference>
<dbReference type="Pfam" id="PF02518">
    <property type="entry name" value="HATPase_c"/>
    <property type="match status" value="1"/>
</dbReference>
<keyword evidence="20" id="KW-1185">Reference proteome</keyword>
<dbReference type="Pfam" id="PF00072">
    <property type="entry name" value="Response_reg"/>
    <property type="match status" value="1"/>
</dbReference>
<keyword evidence="6 15" id="KW-0597">Phosphoprotein</keyword>
<name>A0ABS9D6M7_9ALTE</name>
<dbReference type="InterPro" id="IPR008207">
    <property type="entry name" value="Sig_transdc_His_kin_Hpt_dom"/>
</dbReference>
<dbReference type="SUPFAM" id="SSF52172">
    <property type="entry name" value="CheY-like"/>
    <property type="match status" value="1"/>
</dbReference>
<evidence type="ECO:0000313" key="19">
    <source>
        <dbReference type="EMBL" id="MCF2947693.1"/>
    </source>
</evidence>
<evidence type="ECO:0000259" key="16">
    <source>
        <dbReference type="PROSITE" id="PS50109"/>
    </source>
</evidence>
<evidence type="ECO:0000256" key="2">
    <source>
        <dbReference type="ARBA" id="ARBA00004429"/>
    </source>
</evidence>
<evidence type="ECO:0000259" key="18">
    <source>
        <dbReference type="PROSITE" id="PS50894"/>
    </source>
</evidence>
<dbReference type="Gene3D" id="3.30.565.10">
    <property type="entry name" value="Histidine kinase-like ATPase, C-terminal domain"/>
    <property type="match status" value="1"/>
</dbReference>
<dbReference type="InterPro" id="IPR004358">
    <property type="entry name" value="Sig_transdc_His_kin-like_C"/>
</dbReference>
<dbReference type="InterPro" id="IPR003594">
    <property type="entry name" value="HATPase_dom"/>
</dbReference>
<dbReference type="RefSeq" id="WP_235311209.1">
    <property type="nucleotide sequence ID" value="NZ_JAKGAS010000002.1"/>
</dbReference>
<evidence type="ECO:0000256" key="4">
    <source>
        <dbReference type="ARBA" id="ARBA00022475"/>
    </source>
</evidence>
<dbReference type="PRINTS" id="PR00344">
    <property type="entry name" value="BCTRLSENSOR"/>
</dbReference>
<evidence type="ECO:0000256" key="6">
    <source>
        <dbReference type="ARBA" id="ARBA00022553"/>
    </source>
</evidence>
<sequence>MTQDIYQKRYQREKTARKSAEQLLEQKSLELYTKNQQLEAFQKDLEIQVKKRTEEAVAASKAAIEANQAKSQFLANMSHEIRTPLTAIIGYAEIIGRDKPAANILDKHIATIINNGVHLTDLLGEILDLTQIESNNLTLNKKAFKFPEFLTGLYDLHLANAQSKNLKLVVNLPVGIPQTITTDPTRLKQVLHNLLTNAIKFTDQGQITLTIHTDWQNQNIKFCVKDTGEGISDGQQQTIFDSFKQADAKSSRKHGGTGLGLSIAKTLVELMGGELTVKSTLAQGSEFIANVLAAPFEGKVTQLPKTSPLKALSDLQVPKVSGEVLLVEDTEINQLLITYHLEKTGAKVWLASNGVEAIEKAMSHSFDLIFMDIQMPIMDGKEAIKGLHQLGCSIPIYALTANVMETDIKEYTSMGFAGTLAKPLELDKLYQVIQTHLSCKSDTKPEYAANIQLNSTIEGLKENYLLSLNTQLSDLSSHADKQEFKKVASILHVIKGSAESFGYQNLTSLALKALTSIRAEQLDLAPSQVIEVTNEINSILLIEGQNDSKN</sequence>
<dbReference type="CDD" id="cd17546">
    <property type="entry name" value="REC_hyHK_CKI1_RcsC-like"/>
    <property type="match status" value="1"/>
</dbReference>
<dbReference type="Gene3D" id="3.40.50.2300">
    <property type="match status" value="1"/>
</dbReference>